<evidence type="ECO:0000256" key="7">
    <source>
        <dbReference type="RuleBase" id="RU004466"/>
    </source>
</evidence>
<evidence type="ECO:0000256" key="1">
    <source>
        <dbReference type="ARBA" id="ARBA00001946"/>
    </source>
</evidence>
<dbReference type="InterPro" id="IPR053378">
    <property type="entry name" value="Prenyl_diphosphate_synthase"/>
</dbReference>
<protein>
    <recommendedName>
        <fullName evidence="10">(2E,6E)-farnesyl diphosphate synthase</fullName>
    </recommendedName>
</protein>
<evidence type="ECO:0000256" key="3">
    <source>
        <dbReference type="ARBA" id="ARBA00022679"/>
    </source>
</evidence>
<dbReference type="InterPro" id="IPR000092">
    <property type="entry name" value="Polyprenyl_synt"/>
</dbReference>
<evidence type="ECO:0000313" key="8">
    <source>
        <dbReference type="EMBL" id="BBI64974.1"/>
    </source>
</evidence>
<dbReference type="GO" id="GO:0004659">
    <property type="term" value="F:prenyltransferase activity"/>
    <property type="evidence" value="ECO:0007669"/>
    <property type="project" value="InterPro"/>
</dbReference>
<gene>
    <name evidence="8" type="ORF">HSBAA_62800</name>
</gene>
<evidence type="ECO:0000256" key="5">
    <source>
        <dbReference type="ARBA" id="ARBA00022842"/>
    </source>
</evidence>
<reference evidence="8 9" key="1">
    <citation type="journal article" date="2019" name="Microbiol. Resour. Announc.">
        <title>Complete Genome Sequence of Halomonas sulfidaeris Strain Esulfide1 Isolated from a Metal Sulfide Rock at a Depth of 2,200 Meters, Obtained Using Nanopore Sequencing.</title>
        <authorList>
            <person name="Saito M."/>
            <person name="Nishigata A."/>
            <person name="Galipon J."/>
            <person name="Arakawa K."/>
        </authorList>
    </citation>
    <scope>NUCLEOTIDE SEQUENCE [LARGE SCALE GENOMIC DNA]</scope>
    <source>
        <strain evidence="8 9">ATCC BAA-803</strain>
    </source>
</reference>
<dbReference type="GO" id="GO:0005737">
    <property type="term" value="C:cytoplasm"/>
    <property type="evidence" value="ECO:0007669"/>
    <property type="project" value="UniProtKB-ARBA"/>
</dbReference>
<comment type="cofactor">
    <cofactor evidence="1">
        <name>Mg(2+)</name>
        <dbReference type="ChEBI" id="CHEBI:18420"/>
    </cofactor>
</comment>
<keyword evidence="6" id="KW-0414">Isoprene biosynthesis</keyword>
<dbReference type="PROSITE" id="PS00723">
    <property type="entry name" value="POLYPRENYL_SYNTHASE_1"/>
    <property type="match status" value="1"/>
</dbReference>
<organism evidence="8 9">
    <name type="scientific">Vreelandella sulfidaeris</name>
    <dbReference type="NCBI Taxonomy" id="115553"/>
    <lineage>
        <taxon>Bacteria</taxon>
        <taxon>Pseudomonadati</taxon>
        <taxon>Pseudomonadota</taxon>
        <taxon>Gammaproteobacteria</taxon>
        <taxon>Oceanospirillales</taxon>
        <taxon>Halomonadaceae</taxon>
        <taxon>Vreelandella</taxon>
    </lineage>
</organism>
<dbReference type="CDD" id="cd00685">
    <property type="entry name" value="Trans_IPPS_HT"/>
    <property type="match status" value="1"/>
</dbReference>
<dbReference type="GO" id="GO:0016114">
    <property type="term" value="P:terpenoid biosynthetic process"/>
    <property type="evidence" value="ECO:0007669"/>
    <property type="project" value="UniProtKB-ARBA"/>
</dbReference>
<evidence type="ECO:0008006" key="10">
    <source>
        <dbReference type="Google" id="ProtNLM"/>
    </source>
</evidence>
<comment type="similarity">
    <text evidence="2 7">Belongs to the FPP/GGPP synthase family.</text>
</comment>
<evidence type="ECO:0000313" key="9">
    <source>
        <dbReference type="Proteomes" id="UP000320231"/>
    </source>
</evidence>
<keyword evidence="3 7" id="KW-0808">Transferase</keyword>
<keyword evidence="4" id="KW-0479">Metal-binding</keyword>
<dbReference type="SFLD" id="SFLDG01017">
    <property type="entry name" value="Polyprenyl_Transferase_Like"/>
    <property type="match status" value="1"/>
</dbReference>
<accession>A0A455UPX4</accession>
<evidence type="ECO:0000256" key="4">
    <source>
        <dbReference type="ARBA" id="ARBA00022723"/>
    </source>
</evidence>
<dbReference type="NCBIfam" id="NF045485">
    <property type="entry name" value="FPPsyn"/>
    <property type="match status" value="1"/>
</dbReference>
<dbReference type="SUPFAM" id="SSF48576">
    <property type="entry name" value="Terpenoid synthases"/>
    <property type="match status" value="1"/>
</dbReference>
<dbReference type="InterPro" id="IPR033749">
    <property type="entry name" value="Polyprenyl_synt_CS"/>
</dbReference>
<dbReference type="SFLD" id="SFLDS00005">
    <property type="entry name" value="Isoprenoid_Synthase_Type_I"/>
    <property type="match status" value="1"/>
</dbReference>
<dbReference type="PROSITE" id="PS00444">
    <property type="entry name" value="POLYPRENYL_SYNTHASE_2"/>
    <property type="match status" value="1"/>
</dbReference>
<name>A0A455UPX4_9GAMM</name>
<evidence type="ECO:0000256" key="6">
    <source>
        <dbReference type="ARBA" id="ARBA00023229"/>
    </source>
</evidence>
<dbReference type="GO" id="GO:0046872">
    <property type="term" value="F:metal ion binding"/>
    <property type="evidence" value="ECO:0007669"/>
    <property type="project" value="UniProtKB-KW"/>
</dbReference>
<dbReference type="InterPro" id="IPR008949">
    <property type="entry name" value="Isoprenoid_synthase_dom_sf"/>
</dbReference>
<dbReference type="PANTHER" id="PTHR43281:SF1">
    <property type="entry name" value="FARNESYL DIPHOSPHATE SYNTHASE"/>
    <property type="match status" value="1"/>
</dbReference>
<dbReference type="PANTHER" id="PTHR43281">
    <property type="entry name" value="FARNESYL DIPHOSPHATE SYNTHASE"/>
    <property type="match status" value="1"/>
</dbReference>
<evidence type="ECO:0000256" key="2">
    <source>
        <dbReference type="ARBA" id="ARBA00006706"/>
    </source>
</evidence>
<dbReference type="AlphaFoldDB" id="A0A455UPX4"/>
<proteinExistence type="inferred from homology"/>
<dbReference type="EMBL" id="AP019514">
    <property type="protein sequence ID" value="BBI64974.1"/>
    <property type="molecule type" value="Genomic_DNA"/>
</dbReference>
<dbReference type="FunFam" id="1.10.600.10:FF:000001">
    <property type="entry name" value="Geranylgeranyl diphosphate synthase"/>
    <property type="match status" value="1"/>
</dbReference>
<dbReference type="Proteomes" id="UP000320231">
    <property type="component" value="Chromosome"/>
</dbReference>
<dbReference type="KEGG" id="hsr:HSBAA_62800"/>
<dbReference type="GO" id="GO:0008654">
    <property type="term" value="P:phospholipid biosynthetic process"/>
    <property type="evidence" value="ECO:0007669"/>
    <property type="project" value="UniProtKB-ARBA"/>
</dbReference>
<sequence length="365" mass="38829">MVATQRSPLATQRHTSTARVDATLAALFDSRPAVAPRLEAAMRHGLLVGGKRLRPLLVYMAGHALGAKNDDLDAPAAAIELIHAYSLIHDDLPAMDDDDLRRGQPTVHKAFDEASAILAGDALQALAFEVLASTAHPRLANMVHTLADASGRDGMVAGQALDLDAVGGHPDVDALAHMHAHKTGALIVAAVRLGGLVAVADDDPRLTALTRYARAIGLAFQIHDDILDVIGDTVTLGKTSGADAARAKPTYPSLLGLEGAQRKAHSLIDEGHCRARPLGRTCRTAGRLSPLHDRARPLKMPMKLFDVIPRERPATPLLDSFDHPAALRAMNANSSANWLTSYAPIYFIAWVSRVVILAPGSAWLS</sequence>
<keyword evidence="5" id="KW-0460">Magnesium</keyword>
<dbReference type="Pfam" id="PF00348">
    <property type="entry name" value="polyprenyl_synt"/>
    <property type="match status" value="1"/>
</dbReference>
<dbReference type="Gene3D" id="1.10.600.10">
    <property type="entry name" value="Farnesyl Diphosphate Synthase"/>
    <property type="match status" value="1"/>
</dbReference>